<gene>
    <name evidence="4" type="primary">LOC116943498</name>
</gene>
<feature type="compositionally biased region" description="Polar residues" evidence="2">
    <location>
        <begin position="94"/>
        <end position="110"/>
    </location>
</feature>
<organism evidence="3 4">
    <name type="scientific">Petromyzon marinus</name>
    <name type="common">Sea lamprey</name>
    <dbReference type="NCBI Taxonomy" id="7757"/>
    <lineage>
        <taxon>Eukaryota</taxon>
        <taxon>Metazoa</taxon>
        <taxon>Chordata</taxon>
        <taxon>Craniata</taxon>
        <taxon>Vertebrata</taxon>
        <taxon>Cyclostomata</taxon>
        <taxon>Hyperoartia</taxon>
        <taxon>Petromyzontiformes</taxon>
        <taxon>Petromyzontidae</taxon>
        <taxon>Petromyzon</taxon>
    </lineage>
</organism>
<feature type="compositionally biased region" description="Pro residues" evidence="2">
    <location>
        <begin position="166"/>
        <end position="178"/>
    </location>
</feature>
<evidence type="ECO:0000256" key="1">
    <source>
        <dbReference type="ARBA" id="ARBA00010326"/>
    </source>
</evidence>
<evidence type="ECO:0000256" key="2">
    <source>
        <dbReference type="SAM" id="MobiDB-lite"/>
    </source>
</evidence>
<comment type="similarity">
    <text evidence="1">Belongs to the BCL7 family.</text>
</comment>
<feature type="compositionally biased region" description="Low complexity" evidence="2">
    <location>
        <begin position="179"/>
        <end position="189"/>
    </location>
</feature>
<name>A0AAJ7T6W2_PETMA</name>
<feature type="compositionally biased region" description="Polar residues" evidence="2">
    <location>
        <begin position="67"/>
        <end position="84"/>
    </location>
</feature>
<accession>A0AAJ7T6W2</accession>
<evidence type="ECO:0000313" key="4">
    <source>
        <dbReference type="RefSeq" id="XP_032812289.1"/>
    </source>
</evidence>
<dbReference type="InterPro" id="IPR006804">
    <property type="entry name" value="BCL7"/>
</dbReference>
<evidence type="ECO:0000313" key="3">
    <source>
        <dbReference type="Proteomes" id="UP001318040"/>
    </source>
</evidence>
<keyword evidence="3" id="KW-1185">Reference proteome</keyword>
<protein>
    <submittedName>
        <fullName evidence="4">B-cell CLL/lymphoma 7 protein family member B-like isoform X1</fullName>
    </submittedName>
</protein>
<dbReference type="AlphaFoldDB" id="A0AAJ7T6W2"/>
<sequence length="272" mass="29529">MSGRTARAETRSRAKDDMKRVMAAIDRVRRWEKRWVTVGDTSLRIYKWVPVLDGKPHEKTRRPVQGKSLSLSAHTSPENSSSPLMTEYQEENSNDISGCSSPGRDISSQPPALGDDEAAMSVPDYEHPPELTKEEPHPIFLHGQQVLEDEVAPPLKRMRTQEEQPASPPPPPSQPQPEPSSSSSPSSASCRSQLPLETGGPETPLSAAPDANDGKEEEEEEEQEEEEGAAATMPMKGGTSDLALSTPFTSSSSSSSLPLEDGKMENCATPVE</sequence>
<feature type="compositionally biased region" description="Acidic residues" evidence="2">
    <location>
        <begin position="215"/>
        <end position="228"/>
    </location>
</feature>
<dbReference type="PANTHER" id="PTHR12767:SF9">
    <property type="entry name" value="BCL7-LIKE"/>
    <property type="match status" value="1"/>
</dbReference>
<dbReference type="Pfam" id="PF04714">
    <property type="entry name" value="BCL_N"/>
    <property type="match status" value="1"/>
</dbReference>
<reference evidence="4" key="1">
    <citation type="submission" date="2025-08" db="UniProtKB">
        <authorList>
            <consortium name="RefSeq"/>
        </authorList>
    </citation>
    <scope>IDENTIFICATION</scope>
    <source>
        <tissue evidence="4">Sperm</tissue>
    </source>
</reference>
<dbReference type="RefSeq" id="XP_032812289.1">
    <property type="nucleotide sequence ID" value="XM_032956398.1"/>
</dbReference>
<feature type="region of interest" description="Disordered" evidence="2">
    <location>
        <begin position="50"/>
        <end position="272"/>
    </location>
</feature>
<feature type="compositionally biased region" description="Basic and acidic residues" evidence="2">
    <location>
        <begin position="124"/>
        <end position="137"/>
    </location>
</feature>
<dbReference type="Proteomes" id="UP001318040">
    <property type="component" value="Chromosome 1"/>
</dbReference>
<proteinExistence type="inferred from homology"/>
<dbReference type="KEGG" id="pmrn:116943498"/>
<dbReference type="PANTHER" id="PTHR12767">
    <property type="entry name" value="BCL7 RELATED"/>
    <property type="match status" value="1"/>
</dbReference>